<reference evidence="2 3" key="1">
    <citation type="submission" date="2016-10" db="EMBL/GenBank/DDBJ databases">
        <authorList>
            <person name="de Groot N.N."/>
        </authorList>
    </citation>
    <scope>NUCLEOTIDE SEQUENCE [LARGE SCALE GENOMIC DNA]</scope>
    <source>
        <strain evidence="2 3">CCM7597</strain>
    </source>
</reference>
<proteinExistence type="predicted"/>
<dbReference type="EMBL" id="FNQR01000002">
    <property type="protein sequence ID" value="SDZ93963.1"/>
    <property type="molecule type" value="Genomic_DNA"/>
</dbReference>
<keyword evidence="3" id="KW-1185">Reference proteome</keyword>
<organism evidence="2 3">
    <name type="scientific">Thalassobacillus cyri</name>
    <dbReference type="NCBI Taxonomy" id="571932"/>
    <lineage>
        <taxon>Bacteria</taxon>
        <taxon>Bacillati</taxon>
        <taxon>Bacillota</taxon>
        <taxon>Bacilli</taxon>
        <taxon>Bacillales</taxon>
        <taxon>Bacillaceae</taxon>
        <taxon>Thalassobacillus</taxon>
    </lineage>
</organism>
<feature type="transmembrane region" description="Helical" evidence="1">
    <location>
        <begin position="170"/>
        <end position="192"/>
    </location>
</feature>
<feature type="transmembrane region" description="Helical" evidence="1">
    <location>
        <begin position="6"/>
        <end position="30"/>
    </location>
</feature>
<dbReference type="RefSeq" id="WP_093042063.1">
    <property type="nucleotide sequence ID" value="NZ_FNQR01000002.1"/>
</dbReference>
<evidence type="ECO:0000313" key="2">
    <source>
        <dbReference type="EMBL" id="SDZ93963.1"/>
    </source>
</evidence>
<keyword evidence="1" id="KW-0472">Membrane</keyword>
<dbReference type="AlphaFoldDB" id="A0A1H3X3X9"/>
<feature type="transmembrane region" description="Helical" evidence="1">
    <location>
        <begin position="51"/>
        <end position="72"/>
    </location>
</feature>
<feature type="transmembrane region" description="Helical" evidence="1">
    <location>
        <begin position="143"/>
        <end position="163"/>
    </location>
</feature>
<feature type="transmembrane region" description="Helical" evidence="1">
    <location>
        <begin position="198"/>
        <end position="215"/>
    </location>
</feature>
<feature type="transmembrane region" description="Helical" evidence="1">
    <location>
        <begin position="113"/>
        <end position="131"/>
    </location>
</feature>
<sequence>MPSAWVVGPLIIKSSWIITIVSILAGGLFYRYYSRFVKEKQKQMEDSLFSLLLTFVFTYFFGKIVFHFSLFIQDPPAILAYPSGKNEFYLAAVLTFVHVMSLLRKRKMDGRELLFSGLMVFLPALLLKTFLDTMLLQSGMVLPIILELLVLSVFVLLFAFHIFKTSDVIYIWVAWILSKWLLVFIAPFPTLFGVMVDSWFLLALIAAAIVIEILTRRKVVIT</sequence>
<dbReference type="Proteomes" id="UP000198584">
    <property type="component" value="Unassembled WGS sequence"/>
</dbReference>
<keyword evidence="1" id="KW-0812">Transmembrane</keyword>
<evidence type="ECO:0000313" key="3">
    <source>
        <dbReference type="Proteomes" id="UP000198584"/>
    </source>
</evidence>
<accession>A0A1H3X3X9</accession>
<protein>
    <submittedName>
        <fullName evidence="2">Uncharacterized protein</fullName>
    </submittedName>
</protein>
<name>A0A1H3X3X9_9BACI</name>
<evidence type="ECO:0000256" key="1">
    <source>
        <dbReference type="SAM" id="Phobius"/>
    </source>
</evidence>
<keyword evidence="1" id="KW-1133">Transmembrane helix</keyword>
<dbReference type="STRING" id="571932.SAMN05421743_10233"/>
<gene>
    <name evidence="2" type="ORF">SAMN05421743_10233</name>
</gene>
<feature type="transmembrane region" description="Helical" evidence="1">
    <location>
        <begin position="88"/>
        <end position="104"/>
    </location>
</feature>
<dbReference type="OrthoDB" id="2440835at2"/>